<name>A0A4C1U3W4_EUMVA</name>
<dbReference type="AlphaFoldDB" id="A0A4C1U3W4"/>
<evidence type="ECO:0000256" key="1">
    <source>
        <dbReference type="SAM" id="MobiDB-lite"/>
    </source>
</evidence>
<evidence type="ECO:0000313" key="3">
    <source>
        <dbReference type="Proteomes" id="UP000299102"/>
    </source>
</evidence>
<reference evidence="2 3" key="1">
    <citation type="journal article" date="2019" name="Commun. Biol.">
        <title>The bagworm genome reveals a unique fibroin gene that provides high tensile strength.</title>
        <authorList>
            <person name="Kono N."/>
            <person name="Nakamura H."/>
            <person name="Ohtoshi R."/>
            <person name="Tomita M."/>
            <person name="Numata K."/>
            <person name="Arakawa K."/>
        </authorList>
    </citation>
    <scope>NUCLEOTIDE SEQUENCE [LARGE SCALE GENOMIC DNA]</scope>
</reference>
<evidence type="ECO:0000313" key="2">
    <source>
        <dbReference type="EMBL" id="GBP20920.1"/>
    </source>
</evidence>
<gene>
    <name evidence="2" type="ORF">EVAR_80740_1</name>
</gene>
<organism evidence="2 3">
    <name type="scientific">Eumeta variegata</name>
    <name type="common">Bagworm moth</name>
    <name type="synonym">Eumeta japonica</name>
    <dbReference type="NCBI Taxonomy" id="151549"/>
    <lineage>
        <taxon>Eukaryota</taxon>
        <taxon>Metazoa</taxon>
        <taxon>Ecdysozoa</taxon>
        <taxon>Arthropoda</taxon>
        <taxon>Hexapoda</taxon>
        <taxon>Insecta</taxon>
        <taxon>Pterygota</taxon>
        <taxon>Neoptera</taxon>
        <taxon>Endopterygota</taxon>
        <taxon>Lepidoptera</taxon>
        <taxon>Glossata</taxon>
        <taxon>Ditrysia</taxon>
        <taxon>Tineoidea</taxon>
        <taxon>Psychidae</taxon>
        <taxon>Oiketicinae</taxon>
        <taxon>Eumeta</taxon>
    </lineage>
</organism>
<accession>A0A4C1U3W4</accession>
<keyword evidence="3" id="KW-1185">Reference proteome</keyword>
<proteinExistence type="predicted"/>
<feature type="region of interest" description="Disordered" evidence="1">
    <location>
        <begin position="77"/>
        <end position="129"/>
    </location>
</feature>
<comment type="caution">
    <text evidence="2">The sequence shown here is derived from an EMBL/GenBank/DDBJ whole genome shotgun (WGS) entry which is preliminary data.</text>
</comment>
<dbReference type="EMBL" id="BGZK01000123">
    <property type="protein sequence ID" value="GBP20920.1"/>
    <property type="molecule type" value="Genomic_DNA"/>
</dbReference>
<dbReference type="Proteomes" id="UP000299102">
    <property type="component" value="Unassembled WGS sequence"/>
</dbReference>
<sequence length="172" mass="18974">MKTDSDLGPVLGPSPAFESDFGTVPHFDFSCAISLSLCPTLESRFRRRLAYELDTLIGHDFGLYEAETDVRDKRTCEPLESRWSSPPEETRDPRGVTFGEGGSGVLEGKRPVGRAVSKSQPSLRNSVQNEKNQICRDDFLVTSRPARRGCAGAAPPACIISRHHFYCTAHCD</sequence>
<feature type="compositionally biased region" description="Polar residues" evidence="1">
    <location>
        <begin position="117"/>
        <end position="129"/>
    </location>
</feature>
<protein>
    <submittedName>
        <fullName evidence="2">Uncharacterized protein</fullName>
    </submittedName>
</protein>